<organism evidence="1 2">
    <name type="scientific">Psychromarinibacter sediminicola</name>
    <dbReference type="NCBI Taxonomy" id="3033385"/>
    <lineage>
        <taxon>Bacteria</taxon>
        <taxon>Pseudomonadati</taxon>
        <taxon>Pseudomonadota</taxon>
        <taxon>Alphaproteobacteria</taxon>
        <taxon>Rhodobacterales</taxon>
        <taxon>Paracoccaceae</taxon>
        <taxon>Psychromarinibacter</taxon>
    </lineage>
</organism>
<reference evidence="1" key="1">
    <citation type="submission" date="2023-03" db="EMBL/GenBank/DDBJ databases">
        <title>Multiphase analysis and comparison of six strains from genera Psychromarinibacter, Lutimaribacter, and Maritimibacter, including a novel species: Psychromarinibacter sediminicola sp. nov.</title>
        <authorList>
            <person name="Wang Y.-H."/>
            <person name="Ye M.-Q."/>
            <person name="Du Z.-J."/>
        </authorList>
    </citation>
    <scope>NUCLEOTIDE SEQUENCE</scope>
    <source>
        <strain evidence="1">C21-152</strain>
    </source>
</reference>
<comment type="caution">
    <text evidence="1">The sequence shown here is derived from an EMBL/GenBank/DDBJ whole genome shotgun (WGS) entry which is preliminary data.</text>
</comment>
<dbReference type="RefSeq" id="WP_275567662.1">
    <property type="nucleotide sequence ID" value="NZ_JARGYC010000029.1"/>
</dbReference>
<dbReference type="AlphaFoldDB" id="A0AAE3T8R2"/>
<proteinExistence type="predicted"/>
<dbReference type="Proteomes" id="UP001220964">
    <property type="component" value="Unassembled WGS sequence"/>
</dbReference>
<gene>
    <name evidence="1" type="ORF">P1J78_12325</name>
</gene>
<evidence type="ECO:0000313" key="1">
    <source>
        <dbReference type="EMBL" id="MDF0601522.1"/>
    </source>
</evidence>
<accession>A0AAE3T8R2</accession>
<keyword evidence="2" id="KW-1185">Reference proteome</keyword>
<evidence type="ECO:0000313" key="2">
    <source>
        <dbReference type="Proteomes" id="UP001220964"/>
    </source>
</evidence>
<dbReference type="EMBL" id="JARGYC010000029">
    <property type="protein sequence ID" value="MDF0601522.1"/>
    <property type="molecule type" value="Genomic_DNA"/>
</dbReference>
<name>A0AAE3T8R2_9RHOB</name>
<sequence>MKVALDSTVVAGGVRIAAICRRHVGGRAGRAGLAAAAEKTPLAILIDAGQGTRAVDMAGDPLDFAAVEALCPGAWRRFEDGH</sequence>
<protein>
    <submittedName>
        <fullName evidence="1">Uncharacterized protein</fullName>
    </submittedName>
</protein>